<feature type="non-terminal residue" evidence="10">
    <location>
        <position position="1"/>
    </location>
</feature>
<dbReference type="SUPFAM" id="SSF53383">
    <property type="entry name" value="PLP-dependent transferases"/>
    <property type="match status" value="1"/>
</dbReference>
<evidence type="ECO:0000256" key="8">
    <source>
        <dbReference type="ARBA" id="ARBA00022898"/>
    </source>
</evidence>
<dbReference type="GO" id="GO:0030170">
    <property type="term" value="F:pyridoxal phosphate binding"/>
    <property type="evidence" value="ECO:0007669"/>
    <property type="project" value="InterPro"/>
</dbReference>
<dbReference type="AlphaFoldDB" id="X1LGF2"/>
<evidence type="ECO:0000256" key="3">
    <source>
        <dbReference type="ARBA" id="ARBA00006376"/>
    </source>
</evidence>
<reference evidence="10" key="1">
    <citation type="journal article" date="2014" name="Front. Microbiol.">
        <title>High frequency of phylogenetically diverse reductive dehalogenase-homologous genes in deep subseafloor sedimentary metagenomes.</title>
        <authorList>
            <person name="Kawai M."/>
            <person name="Futagami T."/>
            <person name="Toyoda A."/>
            <person name="Takaki Y."/>
            <person name="Nishi S."/>
            <person name="Hori S."/>
            <person name="Arai W."/>
            <person name="Tsubouchi T."/>
            <person name="Morono Y."/>
            <person name="Uchiyama I."/>
            <person name="Ito T."/>
            <person name="Fujiyama A."/>
            <person name="Inagaki F."/>
            <person name="Takami H."/>
        </authorList>
    </citation>
    <scope>NUCLEOTIDE SEQUENCE</scope>
    <source>
        <strain evidence="10">Expedition CK06-06</strain>
    </source>
</reference>
<sequence length="227" mass="25048">TERQRDNLVMIASENYTSKAVIEAQASIMTNKYAEGYPGKRYYGGCENVDTVENLAIERVKKLFKAEFANVQPHSGSQANMAVYFSFLKPGETILGMDLAHGGHLTHGSSASFSGRLYRAVFYGVDPQTHRIDFDQIKSLARSFRPKLIIAGASSYPRVIDFEVFSQIAEDIGAYLMADMAHIAGLIAAGLHPSPIPLADFVTSTTHKTLRGPRGGLYWPKQGMRNR</sequence>
<evidence type="ECO:0000256" key="4">
    <source>
        <dbReference type="ARBA" id="ARBA00011738"/>
    </source>
</evidence>
<dbReference type="InterPro" id="IPR015421">
    <property type="entry name" value="PyrdxlP-dep_Trfase_major"/>
</dbReference>
<comment type="cofactor">
    <cofactor evidence="1">
        <name>pyridoxal 5'-phosphate</name>
        <dbReference type="ChEBI" id="CHEBI:597326"/>
    </cofactor>
</comment>
<keyword evidence="7" id="KW-0808">Transferase</keyword>
<dbReference type="InterPro" id="IPR019798">
    <property type="entry name" value="Ser_HO-MeTrfase_PLP_BS"/>
</dbReference>
<comment type="caution">
    <text evidence="10">The sequence shown here is derived from an EMBL/GenBank/DDBJ whole genome shotgun (WGS) entry which is preliminary data.</text>
</comment>
<evidence type="ECO:0000256" key="1">
    <source>
        <dbReference type="ARBA" id="ARBA00001933"/>
    </source>
</evidence>
<evidence type="ECO:0000256" key="7">
    <source>
        <dbReference type="ARBA" id="ARBA00022679"/>
    </source>
</evidence>
<keyword evidence="8" id="KW-0663">Pyridoxal phosphate</keyword>
<dbReference type="InterPro" id="IPR015424">
    <property type="entry name" value="PyrdxlP-dep_Trfase"/>
</dbReference>
<dbReference type="FunFam" id="3.40.640.10:FF:000001">
    <property type="entry name" value="Serine hydroxymethyltransferase"/>
    <property type="match status" value="1"/>
</dbReference>
<keyword evidence="5" id="KW-0963">Cytoplasm</keyword>
<evidence type="ECO:0000256" key="5">
    <source>
        <dbReference type="ARBA" id="ARBA00022490"/>
    </source>
</evidence>
<dbReference type="NCBIfam" id="NF000586">
    <property type="entry name" value="PRK00011.1"/>
    <property type="match status" value="1"/>
</dbReference>
<dbReference type="InterPro" id="IPR039429">
    <property type="entry name" value="SHMT-like_dom"/>
</dbReference>
<evidence type="ECO:0000256" key="2">
    <source>
        <dbReference type="ARBA" id="ARBA00004496"/>
    </source>
</evidence>
<accession>X1LGF2</accession>
<dbReference type="GO" id="GO:0046653">
    <property type="term" value="P:tetrahydrofolate metabolic process"/>
    <property type="evidence" value="ECO:0007669"/>
    <property type="project" value="TreeGrafter"/>
</dbReference>
<gene>
    <name evidence="10" type="ORF">S06H3_14327</name>
</gene>
<comment type="similarity">
    <text evidence="3">Belongs to the SHMT family.</text>
</comment>
<dbReference type="PANTHER" id="PTHR11680:SF35">
    <property type="entry name" value="SERINE HYDROXYMETHYLTRANSFERASE 1"/>
    <property type="match status" value="1"/>
</dbReference>
<dbReference type="GO" id="GO:0004372">
    <property type="term" value="F:glycine hydroxymethyltransferase activity"/>
    <property type="evidence" value="ECO:0007669"/>
    <property type="project" value="TreeGrafter"/>
</dbReference>
<dbReference type="EMBL" id="BARV01007005">
    <property type="protein sequence ID" value="GAI18193.1"/>
    <property type="molecule type" value="Genomic_DNA"/>
</dbReference>
<name>X1LGF2_9ZZZZ</name>
<dbReference type="Pfam" id="PF00464">
    <property type="entry name" value="SHMT"/>
    <property type="match status" value="1"/>
</dbReference>
<proteinExistence type="inferred from homology"/>
<dbReference type="PROSITE" id="PS00096">
    <property type="entry name" value="SHMT"/>
    <property type="match status" value="1"/>
</dbReference>
<dbReference type="GO" id="GO:0019264">
    <property type="term" value="P:glycine biosynthetic process from serine"/>
    <property type="evidence" value="ECO:0007669"/>
    <property type="project" value="TreeGrafter"/>
</dbReference>
<protein>
    <recommendedName>
        <fullName evidence="9">Serine hydroxymethyltransferase-like domain-containing protein</fullName>
    </recommendedName>
</protein>
<dbReference type="Gene3D" id="3.40.640.10">
    <property type="entry name" value="Type I PLP-dependent aspartate aminotransferase-like (Major domain)"/>
    <property type="match status" value="1"/>
</dbReference>
<evidence type="ECO:0000256" key="6">
    <source>
        <dbReference type="ARBA" id="ARBA00022563"/>
    </source>
</evidence>
<feature type="domain" description="Serine hydroxymethyltransferase-like" evidence="9">
    <location>
        <begin position="2"/>
        <end position="225"/>
    </location>
</feature>
<evidence type="ECO:0000259" key="9">
    <source>
        <dbReference type="Pfam" id="PF00464"/>
    </source>
</evidence>
<dbReference type="GO" id="GO:0006730">
    <property type="term" value="P:one-carbon metabolic process"/>
    <property type="evidence" value="ECO:0007669"/>
    <property type="project" value="UniProtKB-KW"/>
</dbReference>
<dbReference type="GO" id="GO:0005829">
    <property type="term" value="C:cytosol"/>
    <property type="evidence" value="ECO:0007669"/>
    <property type="project" value="TreeGrafter"/>
</dbReference>
<keyword evidence="6" id="KW-0554">One-carbon metabolism</keyword>
<comment type="subcellular location">
    <subcellularLocation>
        <location evidence="2">Cytoplasm</location>
    </subcellularLocation>
</comment>
<organism evidence="10">
    <name type="scientific">marine sediment metagenome</name>
    <dbReference type="NCBI Taxonomy" id="412755"/>
    <lineage>
        <taxon>unclassified sequences</taxon>
        <taxon>metagenomes</taxon>
        <taxon>ecological metagenomes</taxon>
    </lineage>
</organism>
<dbReference type="InterPro" id="IPR049943">
    <property type="entry name" value="Ser_HO-MeTrfase-like"/>
</dbReference>
<comment type="subunit">
    <text evidence="4">Homodimer.</text>
</comment>
<evidence type="ECO:0000313" key="10">
    <source>
        <dbReference type="EMBL" id="GAI18193.1"/>
    </source>
</evidence>
<dbReference type="PANTHER" id="PTHR11680">
    <property type="entry name" value="SERINE HYDROXYMETHYLTRANSFERASE"/>
    <property type="match status" value="1"/>
</dbReference>